<evidence type="ECO:0000256" key="4">
    <source>
        <dbReference type="ARBA" id="ARBA00023224"/>
    </source>
</evidence>
<dbReference type="EMBL" id="QOUX01000046">
    <property type="protein sequence ID" value="RXI98387.1"/>
    <property type="molecule type" value="Genomic_DNA"/>
</dbReference>
<dbReference type="Gene3D" id="6.10.340.10">
    <property type="match status" value="1"/>
</dbReference>
<dbReference type="PROSITE" id="PS50885">
    <property type="entry name" value="HAMP"/>
    <property type="match status" value="1"/>
</dbReference>
<dbReference type="SUPFAM" id="SSF58104">
    <property type="entry name" value="Methyl-accepting chemotaxis protein (MCP) signaling domain"/>
    <property type="match status" value="1"/>
</dbReference>
<keyword evidence="7" id="KW-1133">Transmembrane helix</keyword>
<proteinExistence type="inferred from homology"/>
<evidence type="ECO:0000259" key="9">
    <source>
        <dbReference type="PROSITE" id="PS50885"/>
    </source>
</evidence>
<keyword evidence="2" id="KW-1003">Cell membrane</keyword>
<organism evidence="10 11">
    <name type="scientific">Anaerobacillus alkaliphilus</name>
    <dbReference type="NCBI Taxonomy" id="1548597"/>
    <lineage>
        <taxon>Bacteria</taxon>
        <taxon>Bacillati</taxon>
        <taxon>Bacillota</taxon>
        <taxon>Bacilli</taxon>
        <taxon>Bacillales</taxon>
        <taxon>Bacillaceae</taxon>
        <taxon>Anaerobacillus</taxon>
    </lineage>
</organism>
<keyword evidence="11" id="KW-1185">Reference proteome</keyword>
<evidence type="ECO:0000313" key="11">
    <source>
        <dbReference type="Proteomes" id="UP000290649"/>
    </source>
</evidence>
<dbReference type="SMART" id="SM00304">
    <property type="entry name" value="HAMP"/>
    <property type="match status" value="1"/>
</dbReference>
<evidence type="ECO:0000313" key="10">
    <source>
        <dbReference type="EMBL" id="RXI98387.1"/>
    </source>
</evidence>
<evidence type="ECO:0000256" key="3">
    <source>
        <dbReference type="ARBA" id="ARBA00023136"/>
    </source>
</evidence>
<dbReference type="PANTHER" id="PTHR32089:SF112">
    <property type="entry name" value="LYSOZYME-LIKE PROTEIN-RELATED"/>
    <property type="match status" value="1"/>
</dbReference>
<evidence type="ECO:0000256" key="1">
    <source>
        <dbReference type="ARBA" id="ARBA00004236"/>
    </source>
</evidence>
<dbReference type="Pfam" id="PF00015">
    <property type="entry name" value="MCPsignal"/>
    <property type="match status" value="1"/>
</dbReference>
<sequence>MFIQLYKNKIYKRGKKQEVKQRPSFLEKITLQTRLTFLFLTLLILSLSVVGSVCYVQSRENTMKIIENRLIREVNVADEVAANLIYAYIGDEPGFIKRFEKRVIPNQAAELIQDGLDPDFYLIKSQQVYPFPISSNSNINFTETLVEDILRKDNGILHAKIDGIHYTLAFKQVQELKGTFVLLVPTNDYLGPIKVLGQFIIITIVISSIIAFIFTMLMLRTITRPLTALRNVMREVRSGDMTQEIKISTTIPEIASLIKSFNQMMVKMKEMIAEINVTTKQLSSTSLDLKTSTITVLESNNSLVEAISVVKIGAEQTAVSSEDSIDTFQEMKYQIENIFSNMDEVITSATGMNNSAQKGELHVKEVIHSTKKFGEEFQEMTGTINLVKEYSLSIADVVSLIKNIAEQTKLLSLNATIEAARAGDAGRGFAVVASEVRKLAEQSAHATEEITQTIGRMEQIVLKASNDFFHMHGNFKSNLSVIGESQTAFSHLTDEIEVVNKKIGEMKELLGELSISLPQMEASAESYVSVSQETLANSEEILVISGEQNEQMKNTHEVSLKLNELSNSLSQMTAQFKVNNY</sequence>
<dbReference type="InterPro" id="IPR003660">
    <property type="entry name" value="HAMP_dom"/>
</dbReference>
<dbReference type="PANTHER" id="PTHR32089">
    <property type="entry name" value="METHYL-ACCEPTING CHEMOTAXIS PROTEIN MCPB"/>
    <property type="match status" value="1"/>
</dbReference>
<keyword evidence="4 6" id="KW-0807">Transducer</keyword>
<keyword evidence="3 7" id="KW-0472">Membrane</keyword>
<comment type="similarity">
    <text evidence="5">Belongs to the methyl-accepting chemotaxis (MCP) protein family.</text>
</comment>
<reference evidence="10 11" key="1">
    <citation type="journal article" date="2019" name="Int. J. Syst. Evol. Microbiol.">
        <title>Anaerobacillus alkaliphilus sp. nov., a novel alkaliphilic and moderately halophilic bacterium.</title>
        <authorList>
            <person name="Borsodi A.K."/>
            <person name="Aszalos J.M."/>
            <person name="Bihari P."/>
            <person name="Nagy I."/>
            <person name="Schumann P."/>
            <person name="Sproer C."/>
            <person name="Kovacs A.L."/>
            <person name="Boka K."/>
            <person name="Dobosy P."/>
            <person name="Ovari M."/>
            <person name="Szili-Kovacs T."/>
            <person name="Toth E."/>
        </authorList>
    </citation>
    <scope>NUCLEOTIDE SEQUENCE [LARGE SCALE GENOMIC DNA]</scope>
    <source>
        <strain evidence="10 11">B16-10</strain>
    </source>
</reference>
<accession>A0A4Q0VR24</accession>
<feature type="transmembrane region" description="Helical" evidence="7">
    <location>
        <begin position="199"/>
        <end position="219"/>
    </location>
</feature>
<dbReference type="GO" id="GO:0005886">
    <property type="term" value="C:plasma membrane"/>
    <property type="evidence" value="ECO:0007669"/>
    <property type="project" value="UniProtKB-SubCell"/>
</dbReference>
<comment type="subcellular location">
    <subcellularLocation>
        <location evidence="1">Cell membrane</location>
    </subcellularLocation>
</comment>
<evidence type="ECO:0000256" key="5">
    <source>
        <dbReference type="ARBA" id="ARBA00029447"/>
    </source>
</evidence>
<dbReference type="PROSITE" id="PS50111">
    <property type="entry name" value="CHEMOTAXIS_TRANSDUC_2"/>
    <property type="match status" value="1"/>
</dbReference>
<dbReference type="Proteomes" id="UP000290649">
    <property type="component" value="Unassembled WGS sequence"/>
</dbReference>
<feature type="domain" description="HAMP" evidence="9">
    <location>
        <begin position="220"/>
        <end position="273"/>
    </location>
</feature>
<dbReference type="SMART" id="SM00283">
    <property type="entry name" value="MA"/>
    <property type="match status" value="1"/>
</dbReference>
<name>A0A4Q0VR24_9BACI</name>
<comment type="caution">
    <text evidence="10">The sequence shown here is derived from an EMBL/GenBank/DDBJ whole genome shotgun (WGS) entry which is preliminary data.</text>
</comment>
<evidence type="ECO:0000259" key="8">
    <source>
        <dbReference type="PROSITE" id="PS50111"/>
    </source>
</evidence>
<gene>
    <name evidence="10" type="ORF">DS745_18860</name>
</gene>
<feature type="transmembrane region" description="Helical" evidence="7">
    <location>
        <begin position="35"/>
        <end position="56"/>
    </location>
</feature>
<dbReference type="AlphaFoldDB" id="A0A4Q0VR24"/>
<evidence type="ECO:0000256" key="6">
    <source>
        <dbReference type="PROSITE-ProRule" id="PRU00284"/>
    </source>
</evidence>
<dbReference type="InterPro" id="IPR004089">
    <property type="entry name" value="MCPsignal_dom"/>
</dbReference>
<protein>
    <submittedName>
        <fullName evidence="10">Methyl-accepting chemotaxis protein</fullName>
    </submittedName>
</protein>
<dbReference type="CDD" id="cd06225">
    <property type="entry name" value="HAMP"/>
    <property type="match status" value="1"/>
</dbReference>
<feature type="domain" description="Methyl-accepting transducer" evidence="8">
    <location>
        <begin position="292"/>
        <end position="542"/>
    </location>
</feature>
<evidence type="ECO:0000256" key="7">
    <source>
        <dbReference type="SAM" id="Phobius"/>
    </source>
</evidence>
<evidence type="ECO:0000256" key="2">
    <source>
        <dbReference type="ARBA" id="ARBA00022475"/>
    </source>
</evidence>
<dbReference type="Pfam" id="PF00672">
    <property type="entry name" value="HAMP"/>
    <property type="match status" value="1"/>
</dbReference>
<dbReference type="GO" id="GO:0007165">
    <property type="term" value="P:signal transduction"/>
    <property type="evidence" value="ECO:0007669"/>
    <property type="project" value="UniProtKB-KW"/>
</dbReference>
<dbReference type="Gene3D" id="1.10.287.950">
    <property type="entry name" value="Methyl-accepting chemotaxis protein"/>
    <property type="match status" value="1"/>
</dbReference>
<keyword evidence="7" id="KW-0812">Transmembrane</keyword>